<proteinExistence type="predicted"/>
<evidence type="ECO:0000313" key="1">
    <source>
        <dbReference type="EMBL" id="KND99236.1"/>
    </source>
</evidence>
<dbReference type="VEuPathDB" id="FungiDB:QG37_03776"/>
<reference evidence="2" key="1">
    <citation type="journal article" date="2015" name="BMC Genomics">
        <title>Draft genome of a commonly misdiagnosed multidrug resistant pathogen Candida auris.</title>
        <authorList>
            <person name="Chatterjee S."/>
            <person name="Alampalli S.V."/>
            <person name="Nageshan R.K."/>
            <person name="Chettiar S.T."/>
            <person name="Joshi S."/>
            <person name="Tatu U.S."/>
        </authorList>
    </citation>
    <scope>NUCLEOTIDE SEQUENCE [LARGE SCALE GENOMIC DNA]</scope>
    <source>
        <strain evidence="2">6684</strain>
    </source>
</reference>
<dbReference type="Proteomes" id="UP000037122">
    <property type="component" value="Unassembled WGS sequence"/>
</dbReference>
<sequence>MRLTLRLKSPITVGADVERAIWRDSKALNTFSMVLIHFVVPFLFSDFIQRLQGRVQSRQTSILNMPSVLSQKILEKKKKKFRIRWNLRAAG</sequence>
<protein>
    <submittedName>
        <fullName evidence="1">Uncharacterized protein</fullName>
    </submittedName>
</protein>
<evidence type="ECO:0000313" key="2">
    <source>
        <dbReference type="Proteomes" id="UP000037122"/>
    </source>
</evidence>
<name>A0A0L0NYG7_CANAR</name>
<gene>
    <name evidence="1" type="ORF">QG37_03776</name>
</gene>
<organism evidence="1 2">
    <name type="scientific">Candidozyma auris</name>
    <name type="common">Yeast</name>
    <name type="synonym">Candida auris</name>
    <dbReference type="NCBI Taxonomy" id="498019"/>
    <lineage>
        <taxon>Eukaryota</taxon>
        <taxon>Fungi</taxon>
        <taxon>Dikarya</taxon>
        <taxon>Ascomycota</taxon>
        <taxon>Saccharomycotina</taxon>
        <taxon>Pichiomycetes</taxon>
        <taxon>Metschnikowiaceae</taxon>
        <taxon>Candidozyma</taxon>
    </lineage>
</organism>
<accession>A0A0L0NYG7</accession>
<comment type="caution">
    <text evidence="1">The sequence shown here is derived from an EMBL/GenBank/DDBJ whole genome shotgun (WGS) entry which is preliminary data.</text>
</comment>
<dbReference type="AlphaFoldDB" id="A0A0L0NYG7"/>
<dbReference type="EMBL" id="LGST01000025">
    <property type="protein sequence ID" value="KND99236.1"/>
    <property type="molecule type" value="Genomic_DNA"/>
</dbReference>